<dbReference type="Gene3D" id="1.10.287.110">
    <property type="entry name" value="DnaJ domain"/>
    <property type="match status" value="1"/>
</dbReference>
<dbReference type="Proteomes" id="UP001190700">
    <property type="component" value="Unassembled WGS sequence"/>
</dbReference>
<dbReference type="EMBL" id="LGRX02007262">
    <property type="protein sequence ID" value="KAK3275374.1"/>
    <property type="molecule type" value="Genomic_DNA"/>
</dbReference>
<feature type="compositionally biased region" description="Polar residues" evidence="1">
    <location>
        <begin position="205"/>
        <end position="225"/>
    </location>
</feature>
<feature type="region of interest" description="Disordered" evidence="1">
    <location>
        <begin position="1"/>
        <end position="21"/>
    </location>
</feature>
<dbReference type="CDD" id="cd06257">
    <property type="entry name" value="DnaJ"/>
    <property type="match status" value="1"/>
</dbReference>
<feature type="compositionally biased region" description="Basic and acidic residues" evidence="1">
    <location>
        <begin position="298"/>
        <end position="307"/>
    </location>
</feature>
<evidence type="ECO:0000313" key="3">
    <source>
        <dbReference type="Proteomes" id="UP001190700"/>
    </source>
</evidence>
<dbReference type="InterPro" id="IPR001623">
    <property type="entry name" value="DnaJ_domain"/>
</dbReference>
<protein>
    <recommendedName>
        <fullName evidence="4">J domain-containing protein</fullName>
    </recommendedName>
</protein>
<reference evidence="2 3" key="1">
    <citation type="journal article" date="2015" name="Genome Biol. Evol.">
        <title>Comparative Genomics of a Bacterivorous Green Alga Reveals Evolutionary Causalities and Consequences of Phago-Mixotrophic Mode of Nutrition.</title>
        <authorList>
            <person name="Burns J.A."/>
            <person name="Paasch A."/>
            <person name="Narechania A."/>
            <person name="Kim E."/>
        </authorList>
    </citation>
    <scope>NUCLEOTIDE SEQUENCE [LARGE SCALE GENOMIC DNA]</scope>
    <source>
        <strain evidence="2 3">PLY_AMNH</strain>
    </source>
</reference>
<accession>A0AAE0L877</accession>
<name>A0AAE0L877_9CHLO</name>
<feature type="compositionally biased region" description="Polar residues" evidence="1">
    <location>
        <begin position="322"/>
        <end position="335"/>
    </location>
</feature>
<comment type="caution">
    <text evidence="2">The sequence shown here is derived from an EMBL/GenBank/DDBJ whole genome shotgun (WGS) entry which is preliminary data.</text>
</comment>
<feature type="compositionally biased region" description="Polar residues" evidence="1">
    <location>
        <begin position="239"/>
        <end position="256"/>
    </location>
</feature>
<evidence type="ECO:0008006" key="4">
    <source>
        <dbReference type="Google" id="ProtNLM"/>
    </source>
</evidence>
<evidence type="ECO:0000313" key="2">
    <source>
        <dbReference type="EMBL" id="KAK3275374.1"/>
    </source>
</evidence>
<sequence length="474" mass="50902">MFKFMSSKKVDGKQDETIDEKRKRLHREAHEAMFKALFLEKPTEESAMMFESVKKHLGIAPEEHRDIVSRLDADAEYARLSEEFTNMSPLSGTRTTGLKGEGVRLADNWAEEGVGSEEFTNMSPLSWDTDNSTLVSLAIAAHIEKKAASSSASKTTTPATPTPAKAATAKPATATPPTTKTRGNAFPKPSESVKRSKVSAGAGFGSSTPKTSSPASNKATPNKPGSSGAAKERPASARTARQQGGAPSSARSSTFQGGAPSSARSSTFRPASGPEGKQEETDQKQPQWNDDVTPPTPPKKEPRERRVSTTNRPGSARPGVSSPKTAETPSPTGSANKAADAEKTDPAPRTPEPSDEMPTPEHHGPPPGQKLKPEHEPEIPAEELTEMMKDKVQEELAHVKNVKDIAMVLKALGFCPAGETPSADQVKKGYLKAALKFHPDRHRQETLKDQLYAEEMWKVIQVANAIYAKAGLGI</sequence>
<feature type="compositionally biased region" description="Low complexity" evidence="1">
    <location>
        <begin position="148"/>
        <end position="181"/>
    </location>
</feature>
<feature type="region of interest" description="Disordered" evidence="1">
    <location>
        <begin position="145"/>
        <end position="375"/>
    </location>
</feature>
<gene>
    <name evidence="2" type="ORF">CYMTET_16492</name>
</gene>
<keyword evidence="3" id="KW-1185">Reference proteome</keyword>
<feature type="compositionally biased region" description="Basic and acidic residues" evidence="1">
    <location>
        <begin position="8"/>
        <end position="21"/>
    </location>
</feature>
<evidence type="ECO:0000256" key="1">
    <source>
        <dbReference type="SAM" id="MobiDB-lite"/>
    </source>
</evidence>
<proteinExistence type="predicted"/>
<dbReference type="SUPFAM" id="SSF46565">
    <property type="entry name" value="Chaperone J-domain"/>
    <property type="match status" value="1"/>
</dbReference>
<dbReference type="InterPro" id="IPR036869">
    <property type="entry name" value="J_dom_sf"/>
</dbReference>
<dbReference type="AlphaFoldDB" id="A0AAE0L877"/>
<organism evidence="2 3">
    <name type="scientific">Cymbomonas tetramitiformis</name>
    <dbReference type="NCBI Taxonomy" id="36881"/>
    <lineage>
        <taxon>Eukaryota</taxon>
        <taxon>Viridiplantae</taxon>
        <taxon>Chlorophyta</taxon>
        <taxon>Pyramimonadophyceae</taxon>
        <taxon>Pyramimonadales</taxon>
        <taxon>Pyramimonadaceae</taxon>
        <taxon>Cymbomonas</taxon>
    </lineage>
</organism>